<dbReference type="InterPro" id="IPR050151">
    <property type="entry name" value="Class-I_Pyr_Nuc-Dis_Oxidored"/>
</dbReference>
<accession>A0A367ZKU2</accession>
<evidence type="ECO:0000259" key="14">
    <source>
        <dbReference type="Pfam" id="PF02852"/>
    </source>
</evidence>
<dbReference type="PIRSF" id="PIRSF000350">
    <property type="entry name" value="Mercury_reductase_MerA"/>
    <property type="match status" value="1"/>
</dbReference>
<reference evidence="16 17" key="1">
    <citation type="submission" date="2018-05" db="EMBL/GenBank/DDBJ databases">
        <title>A metagenomic window into the 2 km-deep terrestrial subsurface aquifer revealed taxonomically and functionally diverse microbial community comprising novel uncultured bacterial lineages.</title>
        <authorList>
            <person name="Kadnikov V.V."/>
            <person name="Mardanov A.V."/>
            <person name="Beletsky A.V."/>
            <person name="Banks D."/>
            <person name="Pimenov N.V."/>
            <person name="Frank Y.A."/>
            <person name="Karnachuk O.V."/>
            <person name="Ravin N.V."/>
        </authorList>
    </citation>
    <scope>NUCLEOTIDE SEQUENCE [LARGE SCALE GENOMIC DNA]</scope>
    <source>
        <strain evidence="16">BY5</strain>
    </source>
</reference>
<proteinExistence type="inferred from homology"/>
<evidence type="ECO:0000256" key="13">
    <source>
        <dbReference type="RuleBase" id="RU003692"/>
    </source>
</evidence>
<dbReference type="GO" id="GO:0006103">
    <property type="term" value="P:2-oxoglutarate metabolic process"/>
    <property type="evidence" value="ECO:0007669"/>
    <property type="project" value="TreeGrafter"/>
</dbReference>
<protein>
    <recommendedName>
        <fullName evidence="2 13">Dihydrolipoyl dehydrogenase</fullName>
        <ecNumber evidence="2 13">1.8.1.4</ecNumber>
    </recommendedName>
</protein>
<dbReference type="PRINTS" id="PR00368">
    <property type="entry name" value="FADPNR"/>
</dbReference>
<dbReference type="InterPro" id="IPR016156">
    <property type="entry name" value="FAD/NAD-linked_Rdtase_dimer_sf"/>
</dbReference>
<dbReference type="SUPFAM" id="SSF51905">
    <property type="entry name" value="FAD/NAD(P)-binding domain"/>
    <property type="match status" value="1"/>
</dbReference>
<evidence type="ECO:0000256" key="6">
    <source>
        <dbReference type="ARBA" id="ARBA00023027"/>
    </source>
</evidence>
<dbReference type="SUPFAM" id="SSF55424">
    <property type="entry name" value="FAD/NAD-linked reductases, dimerisation (C-terminal) domain"/>
    <property type="match status" value="1"/>
</dbReference>
<organism evidence="16 17">
    <name type="scientific">Candidatus Ozemobacter sibiricus</name>
    <dbReference type="NCBI Taxonomy" id="2268124"/>
    <lineage>
        <taxon>Bacteria</taxon>
        <taxon>Candidatus Ozemobacteria</taxon>
        <taxon>Candidatus Ozemobacterales</taxon>
        <taxon>Candidatus Ozemobacteraceae</taxon>
        <taxon>Candidatus Ozemobacter</taxon>
    </lineage>
</organism>
<keyword evidence="5 13" id="KW-0560">Oxidoreductase</keyword>
<evidence type="ECO:0000256" key="7">
    <source>
        <dbReference type="ARBA" id="ARBA00023157"/>
    </source>
</evidence>
<sequence>MNSFDLIIIGAGPGGYPLALRQAQKGWKVAVVEADQVGGTCLNWGCIPTKALLASAKGLHFLHQAGKLGLTVENVGFAWDRVQARKDEVVRQLRGGIEKLFEKAGVTLVRGVGTLQSPHRVAIAPTPGAKDASSPSSCPANEIEGQRICLAVGSVPGVPASFPQDRSLFWTSDEALHCKEIPASLLVVGGGVIGLELGQVFAQFGSKVTVVEMMPQILPGLDTATAKRLLPVFKKAGLEILVGQKVEGLQIEGGRVVCQIGGAVRTFDRALLAIGRRPNLRCLEGSPLSLDRDGPFLKVNERFETSQPGVYAIGDAIRGPMLAHKATYDAETLARQWNGEPVTPDYSAVPSCVYTYPEIAWVGMSEEEAQKRGLAYTVGRFLFSANGRALAMAEGDGQVKVLVDADGRLLGAVLWGPEASDLIMEPTIWRALNLDKHGMERLIHPHPTLSEAFLEAYENALGRNLHG</sequence>
<keyword evidence="11" id="KW-0547">Nucleotide-binding</keyword>
<evidence type="ECO:0000256" key="4">
    <source>
        <dbReference type="ARBA" id="ARBA00022827"/>
    </source>
</evidence>
<evidence type="ECO:0000256" key="9">
    <source>
        <dbReference type="ARBA" id="ARBA00049187"/>
    </source>
</evidence>
<name>A0A367ZKU2_9BACT</name>
<dbReference type="Pfam" id="PF02852">
    <property type="entry name" value="Pyr_redox_dim"/>
    <property type="match status" value="1"/>
</dbReference>
<comment type="catalytic activity">
    <reaction evidence="9 13">
        <text>N(6)-[(R)-dihydrolipoyl]-L-lysyl-[protein] + NAD(+) = N(6)-[(R)-lipoyl]-L-lysyl-[protein] + NADH + H(+)</text>
        <dbReference type="Rhea" id="RHEA:15045"/>
        <dbReference type="Rhea" id="RHEA-COMP:10474"/>
        <dbReference type="Rhea" id="RHEA-COMP:10475"/>
        <dbReference type="ChEBI" id="CHEBI:15378"/>
        <dbReference type="ChEBI" id="CHEBI:57540"/>
        <dbReference type="ChEBI" id="CHEBI:57945"/>
        <dbReference type="ChEBI" id="CHEBI:83099"/>
        <dbReference type="ChEBI" id="CHEBI:83100"/>
        <dbReference type="EC" id="1.8.1.4"/>
    </reaction>
</comment>
<feature type="binding site" evidence="11">
    <location>
        <begin position="321"/>
        <end position="324"/>
    </location>
    <ligand>
        <name>FAD</name>
        <dbReference type="ChEBI" id="CHEBI:57692"/>
    </ligand>
</feature>
<dbReference type="Proteomes" id="UP000252355">
    <property type="component" value="Unassembled WGS sequence"/>
</dbReference>
<comment type="caution">
    <text evidence="16">The sequence shown here is derived from an EMBL/GenBank/DDBJ whole genome shotgun (WGS) entry which is preliminary data.</text>
</comment>
<keyword evidence="7" id="KW-1015">Disulfide bond</keyword>
<evidence type="ECO:0000256" key="12">
    <source>
        <dbReference type="PIRSR" id="PIRSR000350-4"/>
    </source>
</evidence>
<keyword evidence="8 13" id="KW-0676">Redox-active center</keyword>
<feature type="domain" description="FAD/NAD(P)-binding" evidence="15">
    <location>
        <begin position="4"/>
        <end position="329"/>
    </location>
</feature>
<evidence type="ECO:0000256" key="3">
    <source>
        <dbReference type="ARBA" id="ARBA00022630"/>
    </source>
</evidence>
<dbReference type="InterPro" id="IPR023753">
    <property type="entry name" value="FAD/NAD-binding_dom"/>
</dbReference>
<comment type="cofactor">
    <cofactor evidence="11 13">
        <name>FAD</name>
        <dbReference type="ChEBI" id="CHEBI:57692"/>
    </cofactor>
    <text evidence="11 13">Binds 1 FAD per subunit.</text>
</comment>
<feature type="active site" description="Proton acceptor" evidence="10">
    <location>
        <position position="446"/>
    </location>
</feature>
<evidence type="ECO:0000256" key="8">
    <source>
        <dbReference type="ARBA" id="ARBA00023284"/>
    </source>
</evidence>
<dbReference type="EMBL" id="QOQW01000020">
    <property type="protein sequence ID" value="RCK78708.1"/>
    <property type="molecule type" value="Genomic_DNA"/>
</dbReference>
<dbReference type="Gene3D" id="3.50.50.60">
    <property type="entry name" value="FAD/NAD(P)-binding domain"/>
    <property type="match status" value="2"/>
</dbReference>
<dbReference type="Pfam" id="PF07992">
    <property type="entry name" value="Pyr_redox_2"/>
    <property type="match status" value="1"/>
</dbReference>
<evidence type="ECO:0000256" key="2">
    <source>
        <dbReference type="ARBA" id="ARBA00012608"/>
    </source>
</evidence>
<evidence type="ECO:0000313" key="17">
    <source>
        <dbReference type="Proteomes" id="UP000252355"/>
    </source>
</evidence>
<dbReference type="InterPro" id="IPR004099">
    <property type="entry name" value="Pyr_nucl-diS_OxRdtase_dimer"/>
</dbReference>
<feature type="domain" description="Pyridine nucleotide-disulphide oxidoreductase dimerisation" evidence="14">
    <location>
        <begin position="349"/>
        <end position="456"/>
    </location>
</feature>
<evidence type="ECO:0000259" key="15">
    <source>
        <dbReference type="Pfam" id="PF07992"/>
    </source>
</evidence>
<dbReference type="Gene3D" id="3.30.390.30">
    <property type="match status" value="1"/>
</dbReference>
<evidence type="ECO:0000256" key="10">
    <source>
        <dbReference type="PIRSR" id="PIRSR000350-2"/>
    </source>
</evidence>
<dbReference type="FunFam" id="3.30.390.30:FF:000001">
    <property type="entry name" value="Dihydrolipoyl dehydrogenase"/>
    <property type="match status" value="1"/>
</dbReference>
<feature type="binding site" evidence="11">
    <location>
        <position position="315"/>
    </location>
    <ligand>
        <name>FAD</name>
        <dbReference type="ChEBI" id="CHEBI:57692"/>
    </ligand>
</feature>
<dbReference type="NCBIfam" id="TIGR01350">
    <property type="entry name" value="lipoamide_DH"/>
    <property type="match status" value="1"/>
</dbReference>
<comment type="miscellaneous">
    <text evidence="13">The active site is a redox-active disulfide bond.</text>
</comment>
<dbReference type="InterPro" id="IPR012999">
    <property type="entry name" value="Pyr_OxRdtase_I_AS"/>
</dbReference>
<dbReference type="PANTHER" id="PTHR22912:SF151">
    <property type="entry name" value="DIHYDROLIPOYL DEHYDROGENASE, MITOCHONDRIAL"/>
    <property type="match status" value="1"/>
</dbReference>
<comment type="similarity">
    <text evidence="1 13">Belongs to the class-I pyridine nucleotide-disulfide oxidoreductase family.</text>
</comment>
<gene>
    <name evidence="16" type="ORF">OZSIB_1235</name>
</gene>
<dbReference type="InterPro" id="IPR001100">
    <property type="entry name" value="Pyr_nuc-diS_OxRdtase"/>
</dbReference>
<evidence type="ECO:0000256" key="5">
    <source>
        <dbReference type="ARBA" id="ARBA00023002"/>
    </source>
</evidence>
<dbReference type="InterPro" id="IPR036188">
    <property type="entry name" value="FAD/NAD-bd_sf"/>
</dbReference>
<keyword evidence="6 11" id="KW-0520">NAD</keyword>
<dbReference type="AlphaFoldDB" id="A0A367ZKU2"/>
<dbReference type="GO" id="GO:0050660">
    <property type="term" value="F:flavin adenine dinucleotide binding"/>
    <property type="evidence" value="ECO:0007669"/>
    <property type="project" value="InterPro"/>
</dbReference>
<feature type="binding site" evidence="11">
    <location>
        <position position="50"/>
    </location>
    <ligand>
        <name>FAD</name>
        <dbReference type="ChEBI" id="CHEBI:57692"/>
    </ligand>
</feature>
<feature type="binding site" evidence="11">
    <location>
        <position position="275"/>
    </location>
    <ligand>
        <name>NAD(+)</name>
        <dbReference type="ChEBI" id="CHEBI:57540"/>
    </ligand>
</feature>
<dbReference type="PRINTS" id="PR00411">
    <property type="entry name" value="PNDRDTASEI"/>
</dbReference>
<feature type="binding site" evidence="11">
    <location>
        <position position="113"/>
    </location>
    <ligand>
        <name>FAD</name>
        <dbReference type="ChEBI" id="CHEBI:57692"/>
    </ligand>
</feature>
<keyword evidence="3 13" id="KW-0285">Flavoprotein</keyword>
<dbReference type="InterPro" id="IPR006258">
    <property type="entry name" value="Lipoamide_DH"/>
</dbReference>
<dbReference type="PANTHER" id="PTHR22912">
    <property type="entry name" value="DISULFIDE OXIDOREDUCTASE"/>
    <property type="match status" value="1"/>
</dbReference>
<feature type="binding site" evidence="11">
    <location>
        <position position="212"/>
    </location>
    <ligand>
        <name>NAD(+)</name>
        <dbReference type="ChEBI" id="CHEBI:57540"/>
    </ligand>
</feature>
<evidence type="ECO:0000256" key="11">
    <source>
        <dbReference type="PIRSR" id="PIRSR000350-3"/>
    </source>
</evidence>
<dbReference type="EC" id="1.8.1.4" evidence="2 13"/>
<evidence type="ECO:0000313" key="16">
    <source>
        <dbReference type="EMBL" id="RCK78708.1"/>
    </source>
</evidence>
<dbReference type="PROSITE" id="PS00076">
    <property type="entry name" value="PYRIDINE_REDOX_1"/>
    <property type="match status" value="1"/>
</dbReference>
<dbReference type="GO" id="GO:0005737">
    <property type="term" value="C:cytoplasm"/>
    <property type="evidence" value="ECO:0007669"/>
    <property type="project" value="UniProtKB-ARBA"/>
</dbReference>
<dbReference type="GO" id="GO:0004148">
    <property type="term" value="F:dihydrolipoyl dehydrogenase (NADH) activity"/>
    <property type="evidence" value="ECO:0007669"/>
    <property type="project" value="UniProtKB-EC"/>
</dbReference>
<feature type="binding site" evidence="11">
    <location>
        <begin position="189"/>
        <end position="196"/>
    </location>
    <ligand>
        <name>NAD(+)</name>
        <dbReference type="ChEBI" id="CHEBI:57540"/>
    </ligand>
</feature>
<feature type="disulfide bond" description="Redox-active" evidence="12">
    <location>
        <begin position="41"/>
        <end position="46"/>
    </location>
</feature>
<evidence type="ECO:0000256" key="1">
    <source>
        <dbReference type="ARBA" id="ARBA00007532"/>
    </source>
</evidence>
<keyword evidence="4 11" id="KW-0274">FAD</keyword>